<evidence type="ECO:0000313" key="2">
    <source>
        <dbReference type="Proteomes" id="UP000029518"/>
    </source>
</evidence>
<dbReference type="HOGENOM" id="CLU_047556_0_0_9"/>
<evidence type="ECO:0000313" key="1">
    <source>
        <dbReference type="EMBL" id="AIQ61686.1"/>
    </source>
</evidence>
<dbReference type="EMBL" id="CP009285">
    <property type="protein sequence ID" value="AIQ61686.1"/>
    <property type="molecule type" value="Genomic_DNA"/>
</dbReference>
<reference evidence="1" key="1">
    <citation type="submission" date="2014-08" db="EMBL/GenBank/DDBJ databases">
        <title>Comparative genomics of the Paenibacillus odorifer group.</title>
        <authorList>
            <person name="den Bakker H.C."/>
            <person name="Tsai Y.-C.Y.-C."/>
            <person name="Martin N."/>
            <person name="Korlach J."/>
            <person name="Wiedmann M."/>
        </authorList>
    </citation>
    <scope>NUCLEOTIDE SEQUENCE [LARGE SCALE GENOMIC DNA]</scope>
    <source>
        <strain evidence="1">DSM 13188</strain>
    </source>
</reference>
<gene>
    <name evidence="1" type="ORF">PBOR_35880</name>
</gene>
<name>A0A089LJG8_PAEBO</name>
<proteinExistence type="predicted"/>
<dbReference type="Proteomes" id="UP000029518">
    <property type="component" value="Chromosome"/>
</dbReference>
<accession>A0A089LJG8</accession>
<dbReference type="KEGG" id="pbd:PBOR_35880"/>
<dbReference type="RefSeq" id="WP_042218646.1">
    <property type="nucleotide sequence ID" value="NZ_CP009285.1"/>
</dbReference>
<dbReference type="AlphaFoldDB" id="A0A089LJG8"/>
<protein>
    <submittedName>
        <fullName evidence="1">Uncharacterized protein</fullName>
    </submittedName>
</protein>
<dbReference type="OrthoDB" id="1495383at2"/>
<sequence length="379" mass="44103">MLSHLNEKQIQRLITRYYEGEKTTLLINEYEINARPNELYKLFPPQQEKTICFYCQVPLITLWKSRSSYLKTASKCPNCGHQDNVDCNCNNCVKRRSLTKLQQEQEKRDKINQYYKFDRQKPKLLGEISLRDQVYLAALLRVGVDENLSIILPVDSYMDQLSPTLDLTKEIVRSLANKNIICVHPQSPISAFKDDSDFPNVYYVYKVYYYVNVDAAIESLINPTPSYFKQDPEFCYAIWREISLEEIKQYLLYRLEKVGFPFTIGEKTTAVLDDLLNHFSTGQVQSLIYRAVGDATRYYQENKITKQHAANIVISSLQRMGERSVTSNWTINSFKRNYDLPQTAISQVTFDRILGIGRDGFELCPNMDLFLETPSDLED</sequence>
<keyword evidence="2" id="KW-1185">Reference proteome</keyword>
<organism evidence="1 2">
    <name type="scientific">Paenibacillus borealis</name>
    <dbReference type="NCBI Taxonomy" id="160799"/>
    <lineage>
        <taxon>Bacteria</taxon>
        <taxon>Bacillati</taxon>
        <taxon>Bacillota</taxon>
        <taxon>Bacilli</taxon>
        <taxon>Bacillales</taxon>
        <taxon>Paenibacillaceae</taxon>
        <taxon>Paenibacillus</taxon>
    </lineage>
</organism>